<keyword evidence="2" id="KW-0813">Transport</keyword>
<keyword evidence="5 8" id="KW-1133">Transmembrane helix</keyword>
<dbReference type="OrthoDB" id="21828at2"/>
<keyword evidence="6 8" id="KW-0472">Membrane</keyword>
<protein>
    <submittedName>
        <fullName evidence="9">QacE family quaternary ammonium compound efflux SMR transporter</fullName>
    </submittedName>
</protein>
<evidence type="ECO:0000313" key="9">
    <source>
        <dbReference type="EMBL" id="RKP51712.1"/>
    </source>
</evidence>
<comment type="similarity">
    <text evidence="7">Belongs to the drug/metabolite transporter (DMT) superfamily. Small multidrug resistance (SMR) (TC 2.A.7.1) family.</text>
</comment>
<dbReference type="EMBL" id="RBZM01000007">
    <property type="protein sequence ID" value="RKP51712.1"/>
    <property type="molecule type" value="Genomic_DNA"/>
</dbReference>
<dbReference type="InterPro" id="IPR000390">
    <property type="entry name" value="Small_drug/metabolite_transptr"/>
</dbReference>
<keyword evidence="4 7" id="KW-0812">Transmembrane</keyword>
<evidence type="ECO:0000256" key="1">
    <source>
        <dbReference type="ARBA" id="ARBA00004651"/>
    </source>
</evidence>
<evidence type="ECO:0000256" key="8">
    <source>
        <dbReference type="SAM" id="Phobius"/>
    </source>
</evidence>
<dbReference type="AlphaFoldDB" id="A0A494XPI2"/>
<evidence type="ECO:0000256" key="5">
    <source>
        <dbReference type="ARBA" id="ARBA00022989"/>
    </source>
</evidence>
<proteinExistence type="inferred from homology"/>
<organism evidence="9 10">
    <name type="scientific">Cohnella endophytica</name>
    <dbReference type="NCBI Taxonomy" id="2419778"/>
    <lineage>
        <taxon>Bacteria</taxon>
        <taxon>Bacillati</taxon>
        <taxon>Bacillota</taxon>
        <taxon>Bacilli</taxon>
        <taxon>Bacillales</taxon>
        <taxon>Paenibacillaceae</taxon>
        <taxon>Cohnella</taxon>
    </lineage>
</organism>
<comment type="caution">
    <text evidence="9">The sequence shown here is derived from an EMBL/GenBank/DDBJ whole genome shotgun (WGS) entry which is preliminary data.</text>
</comment>
<name>A0A494XPI2_9BACL</name>
<gene>
    <name evidence="9" type="ORF">D7Z26_16650</name>
</gene>
<evidence type="ECO:0000256" key="4">
    <source>
        <dbReference type="ARBA" id="ARBA00022692"/>
    </source>
</evidence>
<dbReference type="GO" id="GO:0022857">
    <property type="term" value="F:transmembrane transporter activity"/>
    <property type="evidence" value="ECO:0007669"/>
    <property type="project" value="InterPro"/>
</dbReference>
<dbReference type="Proteomes" id="UP000282076">
    <property type="component" value="Unassembled WGS sequence"/>
</dbReference>
<dbReference type="InterPro" id="IPR037185">
    <property type="entry name" value="EmrE-like"/>
</dbReference>
<keyword evidence="10" id="KW-1185">Reference proteome</keyword>
<dbReference type="FunFam" id="1.10.3730.20:FF:000001">
    <property type="entry name" value="Quaternary ammonium compound resistance transporter SugE"/>
    <property type="match status" value="1"/>
</dbReference>
<dbReference type="SUPFAM" id="SSF103481">
    <property type="entry name" value="Multidrug resistance efflux transporter EmrE"/>
    <property type="match status" value="1"/>
</dbReference>
<keyword evidence="3" id="KW-1003">Cell membrane</keyword>
<dbReference type="PANTHER" id="PTHR30561">
    <property type="entry name" value="SMR FAMILY PROTON-DEPENDENT DRUG EFFLUX TRANSPORTER SUGE"/>
    <property type="match status" value="1"/>
</dbReference>
<evidence type="ECO:0000256" key="2">
    <source>
        <dbReference type="ARBA" id="ARBA00022448"/>
    </source>
</evidence>
<evidence type="ECO:0000256" key="6">
    <source>
        <dbReference type="ARBA" id="ARBA00023136"/>
    </source>
</evidence>
<feature type="transmembrane region" description="Helical" evidence="8">
    <location>
        <begin position="57"/>
        <end position="78"/>
    </location>
</feature>
<evidence type="ECO:0000256" key="7">
    <source>
        <dbReference type="RuleBase" id="RU003942"/>
    </source>
</evidence>
<accession>A0A494XPI2</accession>
<dbReference type="Pfam" id="PF00893">
    <property type="entry name" value="Multi_Drug_Res"/>
    <property type="match status" value="1"/>
</dbReference>
<dbReference type="GO" id="GO:0005886">
    <property type="term" value="C:plasma membrane"/>
    <property type="evidence" value="ECO:0007669"/>
    <property type="project" value="UniProtKB-SubCell"/>
</dbReference>
<dbReference type="InterPro" id="IPR045324">
    <property type="entry name" value="Small_multidrug_res"/>
</dbReference>
<sequence length="107" mass="11781">MGWLLLSLAIVFELSGTISMKLSESFTRLVPSLLMFLFYGISFTCLNFALAYMQVAVVYAIWSGVGIVLISLAGYMIFQERLPLSSMLWIGIIIVGVIGLNISKNGH</sequence>
<dbReference type="Gene3D" id="1.10.3730.20">
    <property type="match status" value="1"/>
</dbReference>
<feature type="transmembrane region" description="Helical" evidence="8">
    <location>
        <begin position="29"/>
        <end position="50"/>
    </location>
</feature>
<feature type="transmembrane region" description="Helical" evidence="8">
    <location>
        <begin position="84"/>
        <end position="102"/>
    </location>
</feature>
<comment type="subcellular location">
    <subcellularLocation>
        <location evidence="1 7">Cell membrane</location>
        <topology evidence="1 7">Multi-pass membrane protein</topology>
    </subcellularLocation>
</comment>
<evidence type="ECO:0000313" key="10">
    <source>
        <dbReference type="Proteomes" id="UP000282076"/>
    </source>
</evidence>
<evidence type="ECO:0000256" key="3">
    <source>
        <dbReference type="ARBA" id="ARBA00022475"/>
    </source>
</evidence>
<dbReference type="PANTHER" id="PTHR30561:SF1">
    <property type="entry name" value="MULTIDRUG TRANSPORTER EMRE"/>
    <property type="match status" value="1"/>
</dbReference>
<reference evidence="9 10" key="1">
    <citation type="submission" date="2018-10" db="EMBL/GenBank/DDBJ databases">
        <title>Cohnella sp. M2MS4P-1, whole genome shotgun sequence.</title>
        <authorList>
            <person name="Tuo L."/>
        </authorList>
    </citation>
    <scope>NUCLEOTIDE SEQUENCE [LARGE SCALE GENOMIC DNA]</scope>
    <source>
        <strain evidence="9 10">M2MS4P-1</strain>
    </source>
</reference>